<keyword evidence="2" id="KW-0175">Coiled coil</keyword>
<dbReference type="Pfam" id="PF13181">
    <property type="entry name" value="TPR_8"/>
    <property type="match status" value="1"/>
</dbReference>
<feature type="compositionally biased region" description="Basic and acidic residues" evidence="3">
    <location>
        <begin position="86"/>
        <end position="100"/>
    </location>
</feature>
<dbReference type="SMART" id="SM00028">
    <property type="entry name" value="TPR"/>
    <property type="match status" value="3"/>
</dbReference>
<proteinExistence type="predicted"/>
<dbReference type="OrthoDB" id="435875at2759"/>
<feature type="compositionally biased region" description="Basic and acidic residues" evidence="3">
    <location>
        <begin position="755"/>
        <end position="773"/>
    </location>
</feature>
<dbReference type="InterPro" id="IPR011990">
    <property type="entry name" value="TPR-like_helical_dom_sf"/>
</dbReference>
<feature type="region of interest" description="Disordered" evidence="3">
    <location>
        <begin position="222"/>
        <end position="244"/>
    </location>
</feature>
<reference evidence="4" key="1">
    <citation type="submission" date="2021-02" db="EMBL/GenBank/DDBJ databases">
        <authorList>
            <person name="Dougan E. K."/>
            <person name="Rhodes N."/>
            <person name="Thang M."/>
            <person name="Chan C."/>
        </authorList>
    </citation>
    <scope>NUCLEOTIDE SEQUENCE</scope>
</reference>
<feature type="compositionally biased region" description="Low complexity" evidence="3">
    <location>
        <begin position="231"/>
        <end position="244"/>
    </location>
</feature>
<feature type="region of interest" description="Disordered" evidence="3">
    <location>
        <begin position="79"/>
        <end position="100"/>
    </location>
</feature>
<dbReference type="Gene3D" id="1.25.40.10">
    <property type="entry name" value="Tetratricopeptide repeat domain"/>
    <property type="match status" value="1"/>
</dbReference>
<organism evidence="4 5">
    <name type="scientific">Symbiodinium natans</name>
    <dbReference type="NCBI Taxonomy" id="878477"/>
    <lineage>
        <taxon>Eukaryota</taxon>
        <taxon>Sar</taxon>
        <taxon>Alveolata</taxon>
        <taxon>Dinophyceae</taxon>
        <taxon>Suessiales</taxon>
        <taxon>Symbiodiniaceae</taxon>
        <taxon>Symbiodinium</taxon>
    </lineage>
</organism>
<evidence type="ECO:0000256" key="1">
    <source>
        <dbReference type="PROSITE-ProRule" id="PRU00339"/>
    </source>
</evidence>
<dbReference type="InterPro" id="IPR019734">
    <property type="entry name" value="TPR_rpt"/>
</dbReference>
<dbReference type="SUPFAM" id="SSF48452">
    <property type="entry name" value="TPR-like"/>
    <property type="match status" value="1"/>
</dbReference>
<feature type="compositionally biased region" description="Basic and acidic residues" evidence="3">
    <location>
        <begin position="556"/>
        <end position="568"/>
    </location>
</feature>
<keyword evidence="5" id="KW-1185">Reference proteome</keyword>
<evidence type="ECO:0000313" key="4">
    <source>
        <dbReference type="EMBL" id="CAE7230040.1"/>
    </source>
</evidence>
<feature type="region of interest" description="Disordered" evidence="3">
    <location>
        <begin position="556"/>
        <end position="618"/>
    </location>
</feature>
<accession>A0A812KMF4</accession>
<dbReference type="EMBL" id="CAJNDS010000715">
    <property type="protein sequence ID" value="CAE7230040.1"/>
    <property type="molecule type" value="Genomic_DNA"/>
</dbReference>
<evidence type="ECO:0000256" key="2">
    <source>
        <dbReference type="SAM" id="Coils"/>
    </source>
</evidence>
<sequence length="944" mass="104938">MPSKSQNLGVFSDARNRRLAQRLDKFRTELGEQRQLREAVEKEKSYVELGGSRQHQEHTAQIRVLRSASKHLTERLDCLESSSESQQRDHAASEAEAARHREALEERAQAAETWGQELARRLQEAEDRHREIHDEKEALHLKSHGHITEAHSFMTRLLHALGHKADELVAFVSGHSHGDEQVMRTSAELEHLKASGGSPEALVTRAFAGLSQTLAALARENTELRAGGGTPTSATMRRRPAPAAATDVTVSEVQTKMASLQKELIKLREQNQDLELERKQLLSSSGNGSASQEAEAALSDMKQRMKMVSQAKRRAEERVEEHQQEIARQARVHQAELERFQLDVATQQQQQLEEKDHLRSKLSNSERRIKMLEAKLKGRVEAQRTLQAEKEAVEEQLRIAAKQLEGLLADESKDTDLLRDLAALSKQFDQLHAKHRAQLVSAEEQAKLLQSEQAMRKELEAKFSAAQASWQAKEGEAVAWQKHCDVLEKDLRALRAEKAASDAQAEHLSNAQGESRRLVEELQKELKRLREELQEAQKFEPLELLLRLKRLEEELQESETARRHLERERKRRPGSSVASFSAILEDDETEDSAQTKPEPAPARPARPARPVPDPGTNGVISALDEIQEKLAAREKALHEAKNFTKDPVAASSDVQATKGLPSLAELERDFGAYARSVGFKGDVNQLWEEAQAVAAATSLGQEVGDTALKKVRDALARREAPVAADIQLRPSSDGAAVSSPPRRGVPWKPNGDHFPGGHKETGGDKSELLSDGRKGGTLPLAAQDCFQQAEVLCQRQRFSEAVPLFRRTLEILQESGLGSEPGTNGAVITAEVWAHLGVAMQSLDQVPEAIESYKRAVALDPALHVCFANLATLHAYLNDSKKALEYIGSAIDLDRENRTYTQLRRQFLDCQVQEASEVTDGLNWAKPSQLNANSFSGFRVSIAA</sequence>
<feature type="compositionally biased region" description="Pro residues" evidence="3">
    <location>
        <begin position="598"/>
        <end position="613"/>
    </location>
</feature>
<evidence type="ECO:0000256" key="3">
    <source>
        <dbReference type="SAM" id="MobiDB-lite"/>
    </source>
</evidence>
<feature type="repeat" description="TPR" evidence="1">
    <location>
        <begin position="830"/>
        <end position="863"/>
    </location>
</feature>
<feature type="region of interest" description="Disordered" evidence="3">
    <location>
        <begin position="725"/>
        <end position="773"/>
    </location>
</feature>
<comment type="caution">
    <text evidence="4">The sequence shown here is derived from an EMBL/GenBank/DDBJ whole genome shotgun (WGS) entry which is preliminary data.</text>
</comment>
<evidence type="ECO:0000313" key="5">
    <source>
        <dbReference type="Proteomes" id="UP000604046"/>
    </source>
</evidence>
<gene>
    <name evidence="4" type="ORF">SNAT2548_LOCUS9308</name>
</gene>
<name>A0A812KMF4_9DINO</name>
<feature type="coiled-coil region" evidence="2">
    <location>
        <begin position="115"/>
        <end position="142"/>
    </location>
</feature>
<dbReference type="AlphaFoldDB" id="A0A812KMF4"/>
<dbReference type="PROSITE" id="PS50293">
    <property type="entry name" value="TPR_REGION"/>
    <property type="match status" value="1"/>
</dbReference>
<dbReference type="PROSITE" id="PS50005">
    <property type="entry name" value="TPR"/>
    <property type="match status" value="1"/>
</dbReference>
<dbReference type="Proteomes" id="UP000604046">
    <property type="component" value="Unassembled WGS sequence"/>
</dbReference>
<keyword evidence="1" id="KW-0802">TPR repeat</keyword>
<protein>
    <submittedName>
        <fullName evidence="4">Uncharacterized protein</fullName>
    </submittedName>
</protein>